<feature type="region of interest" description="Disordered" evidence="1">
    <location>
        <begin position="676"/>
        <end position="703"/>
    </location>
</feature>
<dbReference type="Pfam" id="PF11926">
    <property type="entry name" value="DUF3444"/>
    <property type="match status" value="1"/>
</dbReference>
<dbReference type="Gene3D" id="1.10.287.110">
    <property type="entry name" value="DnaJ domain"/>
    <property type="match status" value="1"/>
</dbReference>
<dbReference type="InterPro" id="IPR001357">
    <property type="entry name" value="BRCT_dom"/>
</dbReference>
<dbReference type="PANTHER" id="PTHR45089">
    <property type="entry name" value="DNAJ HEAT SHOCK AMINO-TERMINAL DOMAIN PROTEIN-RELATED"/>
    <property type="match status" value="1"/>
</dbReference>
<dbReference type="InterPro" id="IPR001623">
    <property type="entry name" value="DnaJ_domain"/>
</dbReference>
<dbReference type="Proteomes" id="UP001054252">
    <property type="component" value="Unassembled WGS sequence"/>
</dbReference>
<dbReference type="InterPro" id="IPR024593">
    <property type="entry name" value="DUF3444"/>
</dbReference>
<dbReference type="InterPro" id="IPR036869">
    <property type="entry name" value="J_dom_sf"/>
</dbReference>
<feature type="region of interest" description="Disordered" evidence="1">
    <location>
        <begin position="266"/>
        <end position="386"/>
    </location>
</feature>
<dbReference type="SMART" id="SM00292">
    <property type="entry name" value="BRCT"/>
    <property type="match status" value="1"/>
</dbReference>
<reference evidence="3 4" key="1">
    <citation type="journal article" date="2021" name="Commun. Biol.">
        <title>The genome of Shorea leprosula (Dipterocarpaceae) highlights the ecological relevance of drought in aseasonal tropical rainforests.</title>
        <authorList>
            <person name="Ng K.K.S."/>
            <person name="Kobayashi M.J."/>
            <person name="Fawcett J.A."/>
            <person name="Hatakeyama M."/>
            <person name="Paape T."/>
            <person name="Ng C.H."/>
            <person name="Ang C.C."/>
            <person name="Tnah L.H."/>
            <person name="Lee C.T."/>
            <person name="Nishiyama T."/>
            <person name="Sese J."/>
            <person name="O'Brien M.J."/>
            <person name="Copetti D."/>
            <person name="Mohd Noor M.I."/>
            <person name="Ong R.C."/>
            <person name="Putra M."/>
            <person name="Sireger I.Z."/>
            <person name="Indrioko S."/>
            <person name="Kosugi Y."/>
            <person name="Izuno A."/>
            <person name="Isagi Y."/>
            <person name="Lee S.L."/>
            <person name="Shimizu K.K."/>
        </authorList>
    </citation>
    <scope>NUCLEOTIDE SEQUENCE [LARGE SCALE GENOMIC DNA]</scope>
    <source>
        <strain evidence="3">214</strain>
    </source>
</reference>
<accession>A0AAV5LNN3</accession>
<dbReference type="PRINTS" id="PR00625">
    <property type="entry name" value="JDOMAIN"/>
</dbReference>
<dbReference type="SUPFAM" id="SSF52113">
    <property type="entry name" value="BRCT domain"/>
    <property type="match status" value="1"/>
</dbReference>
<dbReference type="Pfam" id="PF16770">
    <property type="entry name" value="RTT107_BRCT_5"/>
    <property type="match status" value="1"/>
</dbReference>
<feature type="compositionally biased region" description="Low complexity" evidence="1">
    <location>
        <begin position="138"/>
        <end position="150"/>
    </location>
</feature>
<dbReference type="InterPro" id="IPR036420">
    <property type="entry name" value="BRCT_dom_sf"/>
</dbReference>
<feature type="compositionally biased region" description="Basic and acidic residues" evidence="1">
    <location>
        <begin position="309"/>
        <end position="351"/>
    </location>
</feature>
<keyword evidence="4" id="KW-1185">Reference proteome</keyword>
<dbReference type="Pfam" id="PF16589">
    <property type="entry name" value="BRCT_2"/>
    <property type="match status" value="1"/>
</dbReference>
<sequence>MECNKEEAIRAKEIAQKRMMSKDFPGALKIVLRAQQLYHDLDNISQMLMVCEVHCTAEKRIFGNEMDWYGILQIGQTADEAAIKKQYRKFAFQLHPDKNKFPGAEAAFKLIGEAHRVLLDQSKRSAYDMKCRVTLGRPAPTAAARQPQRPSWNPHVSARTNFCTNFPNSIPQQKKPAQQSQQAQTNGRPTFWTKCPYCTVKYKNYTDILHSTLRCQTCDKSFTAYDLGAAPQPTDPSQPKVPKQKDVQNQGAQNVKQGFHENLCTENSKATSSSKVAHDSQVGIENANGKRGKRSVASSESCHTQSSSRSEDDILIDERSNVQAGKDVKCPRENLRRSGRHKQEVSYRENLSDDEDLVNPPKRAKGSSSSNATEEDGNTHREETLKINNLANGKKEAEKLFGQETAEGVDPKKCSEAHADGGKMNFTADSKSNLIPQSSQERALHSYPDPDFNDFDKDRKVESFAVRQIWAVYDTLDAMPRFYVQIRKVFSPRFKLRITWLEPDPDDVNEIKWVDEGLPVSCGKFKYGDSENTEDHLMFSHLMYWEKGTQRDTFKVLPRKGETWALFKNWDIKWNSDAVSNRKFEYEFVEILSEYADSAGIHVACLVKVKGFVSLFCRMMKDGIDAFQIPPGELFRFSHRVPSFKLTGTERKGVPKGSFELDPASLATNLEEIDVPEDSCSRSPRKVKRKIGSGKSNDKQGLEVGDVPQISVDVNGKMNSRIMGEKEINHSDRSNAVLPASVDVDFTLHKSLKDKRNPSVCIPVNCVTPINAASPVCMDNEYLTLSCKKKLSRTSLLFEIQSHNPSDLEPISPLKGTRKGRDLADIRVTFSDHLDDNIIKQQRKILVSLGIPEVSSIIDATHFVADKFVRTRNMLEAMASGKLVVTHLWLERVGQANRHIDEKTYILRDIKKEKEFGFCMPVSLARAQKHGLLEGRRVFITPNTKPGKDIISSLVKAVHGKAVERIGRSVLKDDKIPDDMLVLSCEEDYALCVPFLEKGAEVYSSELLLNGIVTQRLDYERHCLFAEQVKRTRSTIFLKSNDKFLPVTKLK</sequence>
<dbReference type="PROSITE" id="PS50076">
    <property type="entry name" value="DNAJ_2"/>
    <property type="match status" value="1"/>
</dbReference>
<dbReference type="EMBL" id="BPVZ01000132">
    <property type="protein sequence ID" value="GKV39049.1"/>
    <property type="molecule type" value="Genomic_DNA"/>
</dbReference>
<feature type="compositionally biased region" description="Polar residues" evidence="1">
    <location>
        <begin position="266"/>
        <end position="275"/>
    </location>
</feature>
<feature type="compositionally biased region" description="Low complexity" evidence="1">
    <location>
        <begin position="171"/>
        <end position="184"/>
    </location>
</feature>
<protein>
    <recommendedName>
        <fullName evidence="2">J domain-containing protein</fullName>
    </recommendedName>
</protein>
<gene>
    <name evidence="3" type="ORF">SLEP1_g46878</name>
</gene>
<organism evidence="3 4">
    <name type="scientific">Rubroshorea leprosula</name>
    <dbReference type="NCBI Taxonomy" id="152421"/>
    <lineage>
        <taxon>Eukaryota</taxon>
        <taxon>Viridiplantae</taxon>
        <taxon>Streptophyta</taxon>
        <taxon>Embryophyta</taxon>
        <taxon>Tracheophyta</taxon>
        <taxon>Spermatophyta</taxon>
        <taxon>Magnoliopsida</taxon>
        <taxon>eudicotyledons</taxon>
        <taxon>Gunneridae</taxon>
        <taxon>Pentapetalae</taxon>
        <taxon>rosids</taxon>
        <taxon>malvids</taxon>
        <taxon>Malvales</taxon>
        <taxon>Dipterocarpaceae</taxon>
        <taxon>Rubroshorea</taxon>
    </lineage>
</organism>
<dbReference type="SUPFAM" id="SSF46565">
    <property type="entry name" value="Chaperone J-domain"/>
    <property type="match status" value="1"/>
</dbReference>
<dbReference type="SMART" id="SM00271">
    <property type="entry name" value="DnaJ"/>
    <property type="match status" value="1"/>
</dbReference>
<dbReference type="CDD" id="cd17744">
    <property type="entry name" value="BRCT_MDC1_rpt1"/>
    <property type="match status" value="1"/>
</dbReference>
<name>A0AAV5LNN3_9ROSI</name>
<evidence type="ECO:0000256" key="1">
    <source>
        <dbReference type="SAM" id="MobiDB-lite"/>
    </source>
</evidence>
<dbReference type="PANTHER" id="PTHR45089:SF24">
    <property type="entry name" value="DNAJ HEAT SHOCK N-TERMINAL DOMAIN-CONTAINING PROTEIN"/>
    <property type="match status" value="1"/>
</dbReference>
<evidence type="ECO:0000259" key="2">
    <source>
        <dbReference type="PROSITE" id="PS50076"/>
    </source>
</evidence>
<comment type="caution">
    <text evidence="3">The sequence shown here is derived from an EMBL/GenBank/DDBJ whole genome shotgun (WGS) entry which is preliminary data.</text>
</comment>
<feature type="domain" description="J" evidence="2">
    <location>
        <begin position="67"/>
        <end position="131"/>
    </location>
</feature>
<dbReference type="AlphaFoldDB" id="A0AAV5LNN3"/>
<dbReference type="CDD" id="cd18432">
    <property type="entry name" value="BRCT_PAXIP1_rpt6_like"/>
    <property type="match status" value="1"/>
</dbReference>
<feature type="region of interest" description="Disordered" evidence="1">
    <location>
        <begin position="138"/>
        <end position="186"/>
    </location>
</feature>
<feature type="compositionally biased region" description="Polar residues" evidence="1">
    <location>
        <begin position="158"/>
        <end position="170"/>
    </location>
</feature>
<feature type="compositionally biased region" description="Polar residues" evidence="1">
    <location>
        <begin position="296"/>
        <end position="308"/>
    </location>
</feature>
<dbReference type="Pfam" id="PF00226">
    <property type="entry name" value="DnaJ"/>
    <property type="match status" value="1"/>
</dbReference>
<dbReference type="CDD" id="cd06257">
    <property type="entry name" value="DnaJ"/>
    <property type="match status" value="1"/>
</dbReference>
<feature type="region of interest" description="Disordered" evidence="1">
    <location>
        <begin position="229"/>
        <end position="251"/>
    </location>
</feature>
<feature type="compositionally biased region" description="Basic residues" evidence="1">
    <location>
        <begin position="683"/>
        <end position="692"/>
    </location>
</feature>
<evidence type="ECO:0000313" key="3">
    <source>
        <dbReference type="EMBL" id="GKV39049.1"/>
    </source>
</evidence>
<evidence type="ECO:0000313" key="4">
    <source>
        <dbReference type="Proteomes" id="UP001054252"/>
    </source>
</evidence>
<proteinExistence type="predicted"/>
<dbReference type="Gene3D" id="3.40.50.10190">
    <property type="entry name" value="BRCT domain"/>
    <property type="match status" value="2"/>
</dbReference>